<dbReference type="InterPro" id="IPR013320">
    <property type="entry name" value="ConA-like_dom_sf"/>
</dbReference>
<dbReference type="SUPFAM" id="SSF49899">
    <property type="entry name" value="Concanavalin A-like lectins/glucanases"/>
    <property type="match status" value="1"/>
</dbReference>
<keyword evidence="3" id="KW-0732">Signal</keyword>
<dbReference type="InterPro" id="IPR028995">
    <property type="entry name" value="Glyco_hydro_57/38_cen_sf"/>
</dbReference>
<evidence type="ECO:0000313" key="6">
    <source>
        <dbReference type="EMBL" id="BDI30972.1"/>
    </source>
</evidence>
<dbReference type="Pfam" id="PF07748">
    <property type="entry name" value="Glyco_hydro_38C"/>
    <property type="match status" value="1"/>
</dbReference>
<dbReference type="KEGG" id="ccot:CCAX7_30230"/>
<dbReference type="Pfam" id="PF01074">
    <property type="entry name" value="Glyco_hydro_38N"/>
    <property type="match status" value="1"/>
</dbReference>
<dbReference type="Pfam" id="PF13385">
    <property type="entry name" value="Laminin_G_3"/>
    <property type="match status" value="1"/>
</dbReference>
<dbReference type="GO" id="GO:0004559">
    <property type="term" value="F:alpha-mannosidase activity"/>
    <property type="evidence" value="ECO:0007669"/>
    <property type="project" value="InterPro"/>
</dbReference>
<gene>
    <name evidence="6" type="ORF">CCAX7_30230</name>
</gene>
<dbReference type="SUPFAM" id="SSF88713">
    <property type="entry name" value="Glycoside hydrolase/deacetylase"/>
    <property type="match status" value="1"/>
</dbReference>
<dbReference type="InterPro" id="IPR000602">
    <property type="entry name" value="Glyco_hydro_38_N"/>
</dbReference>
<keyword evidence="2" id="KW-0479">Metal-binding</keyword>
<reference evidence="6 7" key="1">
    <citation type="journal article" date="2019" name="Int. J. Syst. Evol. Microbiol.">
        <title>Capsulimonas corticalis gen. nov., sp. nov., an aerobic capsulated bacterium, of a novel bacterial order, Capsulimonadales ord. nov., of the class Armatimonadia of the phylum Armatimonadetes.</title>
        <authorList>
            <person name="Li J."/>
            <person name="Kudo C."/>
            <person name="Tonouchi A."/>
        </authorList>
    </citation>
    <scope>NUCLEOTIDE SEQUENCE [LARGE SCALE GENOMIC DNA]</scope>
    <source>
        <strain evidence="6 7">AX-7</strain>
    </source>
</reference>
<dbReference type="InterPro" id="IPR015341">
    <property type="entry name" value="Glyco_hydro_38_cen"/>
</dbReference>
<dbReference type="Pfam" id="PF09261">
    <property type="entry name" value="Alpha-mann_mid"/>
    <property type="match status" value="1"/>
</dbReference>
<name>A0A402CST3_9BACT</name>
<dbReference type="Gene3D" id="1.20.1270.50">
    <property type="entry name" value="Glycoside hydrolase family 38, central domain"/>
    <property type="match status" value="1"/>
</dbReference>
<dbReference type="InterPro" id="IPR059177">
    <property type="entry name" value="GH29D-like_dom"/>
</dbReference>
<dbReference type="InterPro" id="IPR011330">
    <property type="entry name" value="Glyco_hydro/deAcase_b/a-brl"/>
</dbReference>
<dbReference type="GO" id="GO:0006013">
    <property type="term" value="P:mannose metabolic process"/>
    <property type="evidence" value="ECO:0007669"/>
    <property type="project" value="InterPro"/>
</dbReference>
<accession>A0A402CST3</accession>
<dbReference type="Gene3D" id="2.60.120.200">
    <property type="match status" value="1"/>
</dbReference>
<dbReference type="SUPFAM" id="SSF74650">
    <property type="entry name" value="Galactose mutarotase-like"/>
    <property type="match status" value="1"/>
</dbReference>
<evidence type="ECO:0000256" key="4">
    <source>
        <dbReference type="ARBA" id="ARBA00022801"/>
    </source>
</evidence>
<dbReference type="GO" id="GO:0030246">
    <property type="term" value="F:carbohydrate binding"/>
    <property type="evidence" value="ECO:0007669"/>
    <property type="project" value="InterPro"/>
</dbReference>
<evidence type="ECO:0000256" key="1">
    <source>
        <dbReference type="ARBA" id="ARBA00009792"/>
    </source>
</evidence>
<dbReference type="InterPro" id="IPR011682">
    <property type="entry name" value="Glyco_hydro_38_C"/>
</dbReference>
<dbReference type="InterPro" id="IPR027291">
    <property type="entry name" value="Glyco_hydro_38_N_sf"/>
</dbReference>
<dbReference type="Pfam" id="PF13290">
    <property type="entry name" value="CHB_HEX_C_1"/>
    <property type="match status" value="1"/>
</dbReference>
<dbReference type="OrthoDB" id="9772207at2"/>
<evidence type="ECO:0000313" key="7">
    <source>
        <dbReference type="Proteomes" id="UP000287394"/>
    </source>
</evidence>
<dbReference type="InterPro" id="IPR011013">
    <property type="entry name" value="Gal_mutarotase_sf_dom"/>
</dbReference>
<protein>
    <submittedName>
        <fullName evidence="6">Uncharacterized protein</fullName>
    </submittedName>
</protein>
<proteinExistence type="inferred from homology"/>
<dbReference type="EMBL" id="AP025739">
    <property type="protein sequence ID" value="BDI30972.1"/>
    <property type="molecule type" value="Genomic_DNA"/>
</dbReference>
<dbReference type="InterPro" id="IPR014755">
    <property type="entry name" value="Cu-Rt/internalin_Ig-like"/>
</dbReference>
<sequence length="1438" mass="154874">MARKYSLAFLGAALLLGLPGLDPIARAQTASAHPQPNSPQDPTLYVIGYSHLDTEWRWSYPQVIREYLPNTLRQNFDLFEKYPDYIFNWTGSNRYRLMQEYYPDDFARLKKYVAAGRWFPAGSNVEECDLDIPSEESLVRQVLYGNQYFRRELGVASNEFMDPDAFGYPGSLPTILAHCGLKGFSTQKLFLGSVVGIPFNVGVWEGLDGQSVTAALNPGRYGSAIDKDLSHDPVWIDRLQADVKQSGVPLDLRYYGAGDQGGSPAEDSVRWMEKSVQGGGPAHVVSAPLSALFDAVTPEQRSRLPHLKGDMLLTNHSAGSISSQAYMKRWNRKNEILADAAERASVAADWLGAAPYDKARLTDAWLRFLPGQFHDLMAGTALPQSFSYAWNDQSIAMNEFAGVLRQSAGGVARALDTRAQGVPVVVYNPLSIARQDIVSASIAFPGKAPAAIRVVGPNGREVPSQITGRKDNALQVLFAANVPSVGFATYDVQGAKSSGAATSPLRVTSRSLENERYRVRLNAAGDISSVYDKAAKREMLSAPARLAFQHENPARYPAWNMDWEDQQKPPRAYVDGPATVRIAENGPARVALQIERRAQGSRFVQTIRLSAGEAGNRVEIASLIDWKTPESALKAVFPLSVSNPDATYNWGPGTIQRGNNNPAQFEVPAHQWFDLTDASQPYGVSVLTQDKYGSDKPDNNTLRLTLLYTPGTNGGYQDQGSQDWGRHEILYALQGHAGDWRQGQTPWEAARLNQPLIAFQAPAHQGTLGKSFTLLQTSTPQVSVDAIKQAEDGREVIVRVDELTGKPANGVRLSMAARVLSAREVNGQEQAMGAADVKNGQLVFDMKPYRPRAFALTLAAAKNSLPPPASTPILLPYNVRVLSSGPGATNGDFDGRGGAIPSELLPAQVRSSGVVFQMAPAAAASNAVACKGQTLPLAAGKARRVYLLAASSDGDVAATFHVDDKPVTRQIQSWDGFVGQWDTRLWGGVVPEYAFDWHNPLIGLAPGYLKTANIAWYADHKRLADGQNAPYQFCYLYQYALDIPDVAKALRLPRDSRIHILAATLAQNPNDDTVPAQPLMDTLDRSGGAAPQITPPGGVFDDSTSVTIQPPLYSGGAMHYTLDGSSPGPNSPAYDAPILLTKPATVQAILVENGKAAGPISRAKLTVNDTTPPAILSATTAATTPTVALKFSEPLERASAEVTAAYQLQPPVPVTAAALSADGCAVTLTLSAPALGETPRIVVSGVRDIAGNTVKAGTGIALDVARPVLQIAPPRAFNGADTALTDIPNLPSKGGDPWTISTFVFMTEQPNKLTLIGGFGDTKDTHGQQRYLGCFNGDGVHFWGSGVDVPTHTPYDLGQWQMITVTYDGDTIRIYKNAKEIAAAPAALADAVPVVHLAPSGPWTDAGRFQGQLQDFTIWNKALSRASVQALMPAMPRS</sequence>
<dbReference type="Proteomes" id="UP000287394">
    <property type="component" value="Chromosome"/>
</dbReference>
<keyword evidence="4" id="KW-0378">Hydrolase</keyword>
<dbReference type="Gene3D" id="2.70.98.30">
    <property type="entry name" value="Golgi alpha-mannosidase II, domain 4"/>
    <property type="match status" value="1"/>
</dbReference>
<dbReference type="GO" id="GO:0009313">
    <property type="term" value="P:oligosaccharide catabolic process"/>
    <property type="evidence" value="ECO:0007669"/>
    <property type="project" value="TreeGrafter"/>
</dbReference>
<organism evidence="6 7">
    <name type="scientific">Capsulimonas corticalis</name>
    <dbReference type="NCBI Taxonomy" id="2219043"/>
    <lineage>
        <taxon>Bacteria</taxon>
        <taxon>Bacillati</taxon>
        <taxon>Armatimonadota</taxon>
        <taxon>Armatimonadia</taxon>
        <taxon>Capsulimonadales</taxon>
        <taxon>Capsulimonadaceae</taxon>
        <taxon>Capsulimonas</taxon>
    </lineage>
</organism>
<evidence type="ECO:0000256" key="3">
    <source>
        <dbReference type="ARBA" id="ARBA00022729"/>
    </source>
</evidence>
<dbReference type="PANTHER" id="PTHR46017">
    <property type="entry name" value="ALPHA-MANNOSIDASE 2C1"/>
    <property type="match status" value="1"/>
</dbReference>
<dbReference type="InterPro" id="IPR013780">
    <property type="entry name" value="Glyco_hydro_b"/>
</dbReference>
<dbReference type="InterPro" id="IPR041147">
    <property type="entry name" value="GH38_C"/>
</dbReference>
<evidence type="ECO:0000256" key="2">
    <source>
        <dbReference type="ARBA" id="ARBA00022723"/>
    </source>
</evidence>
<dbReference type="InterPro" id="IPR037094">
    <property type="entry name" value="Glyco_hydro_38_cen_sf"/>
</dbReference>
<keyword evidence="7" id="KW-1185">Reference proteome</keyword>
<dbReference type="Gene3D" id="3.20.110.10">
    <property type="entry name" value="Glycoside hydrolase 38, N terminal domain"/>
    <property type="match status" value="1"/>
</dbReference>
<keyword evidence="5" id="KW-0326">Glycosidase</keyword>
<dbReference type="Pfam" id="PF17677">
    <property type="entry name" value="Glyco_hydro38C2"/>
    <property type="match status" value="1"/>
</dbReference>
<dbReference type="CDD" id="cd10789">
    <property type="entry name" value="GH38N_AMII_ER_cytosolic"/>
    <property type="match status" value="1"/>
</dbReference>
<dbReference type="RefSeq" id="WP_119320451.1">
    <property type="nucleotide sequence ID" value="NZ_AP025739.1"/>
</dbReference>
<dbReference type="SUPFAM" id="SSF88688">
    <property type="entry name" value="Families 57/38 glycoside transferase middle domain"/>
    <property type="match status" value="1"/>
</dbReference>
<evidence type="ECO:0000256" key="5">
    <source>
        <dbReference type="ARBA" id="ARBA00023295"/>
    </source>
</evidence>
<comment type="similarity">
    <text evidence="1">Belongs to the glycosyl hydrolase 38 family.</text>
</comment>
<dbReference type="SMART" id="SM00872">
    <property type="entry name" value="Alpha-mann_mid"/>
    <property type="match status" value="1"/>
</dbReference>
<dbReference type="Gene3D" id="2.60.40.1220">
    <property type="match status" value="1"/>
</dbReference>
<dbReference type="Gene3D" id="2.60.40.1180">
    <property type="entry name" value="Golgi alpha-mannosidase II"/>
    <property type="match status" value="1"/>
</dbReference>
<dbReference type="PANTHER" id="PTHR46017:SF1">
    <property type="entry name" value="ALPHA-MANNOSIDASE 2C1"/>
    <property type="match status" value="1"/>
</dbReference>
<dbReference type="GO" id="GO:0046872">
    <property type="term" value="F:metal ion binding"/>
    <property type="evidence" value="ECO:0007669"/>
    <property type="project" value="UniProtKB-KW"/>
</dbReference>